<dbReference type="InterPro" id="IPR011761">
    <property type="entry name" value="ATP-grasp"/>
</dbReference>
<dbReference type="RefSeq" id="WP_185136195.1">
    <property type="nucleotide sequence ID" value="NZ_JACJVR010000050.1"/>
</dbReference>
<dbReference type="PROSITE" id="PS50975">
    <property type="entry name" value="ATP_GRASP"/>
    <property type="match status" value="1"/>
</dbReference>
<keyword evidence="1" id="KW-0067">ATP-binding</keyword>
<dbReference type="AlphaFoldDB" id="A0A841TYN0"/>
<dbReference type="Gene3D" id="3.30.1490.20">
    <property type="entry name" value="ATP-grasp fold, A domain"/>
    <property type="match status" value="1"/>
</dbReference>
<reference evidence="3 4" key="1">
    <citation type="submission" date="2020-08" db="EMBL/GenBank/DDBJ databases">
        <title>Cohnella phylogeny.</title>
        <authorList>
            <person name="Dunlap C."/>
        </authorList>
    </citation>
    <scope>NUCLEOTIDE SEQUENCE [LARGE SCALE GENOMIC DNA]</scope>
    <source>
        <strain evidence="3 4">DSM 25239</strain>
    </source>
</reference>
<dbReference type="Gene3D" id="3.40.50.20">
    <property type="match status" value="1"/>
</dbReference>
<comment type="caution">
    <text evidence="3">The sequence shown here is derived from an EMBL/GenBank/DDBJ whole genome shotgun (WGS) entry which is preliminary data.</text>
</comment>
<keyword evidence="1" id="KW-0547">Nucleotide-binding</keyword>
<evidence type="ECO:0000313" key="4">
    <source>
        <dbReference type="Proteomes" id="UP000553776"/>
    </source>
</evidence>
<dbReference type="EMBL" id="JACJVR010000050">
    <property type="protein sequence ID" value="MBB6692202.1"/>
    <property type="molecule type" value="Genomic_DNA"/>
</dbReference>
<feature type="domain" description="ATP-grasp" evidence="2">
    <location>
        <begin position="115"/>
        <end position="284"/>
    </location>
</feature>
<organism evidence="3 4">
    <name type="scientific">Cohnella xylanilytica</name>
    <dbReference type="NCBI Taxonomy" id="557555"/>
    <lineage>
        <taxon>Bacteria</taxon>
        <taxon>Bacillati</taxon>
        <taxon>Bacillota</taxon>
        <taxon>Bacilli</taxon>
        <taxon>Bacillales</taxon>
        <taxon>Paenibacillaceae</taxon>
        <taxon>Cohnella</taxon>
    </lineage>
</organism>
<gene>
    <name evidence="3" type="ORF">H7B90_12395</name>
</gene>
<dbReference type="SUPFAM" id="SSF56059">
    <property type="entry name" value="Glutathione synthetase ATP-binding domain-like"/>
    <property type="match status" value="1"/>
</dbReference>
<evidence type="ECO:0000256" key="1">
    <source>
        <dbReference type="PROSITE-ProRule" id="PRU00409"/>
    </source>
</evidence>
<sequence>MPKLLFTSIGRRVQLLRHFQQHGWHVIGVDVHPEECAAQHLVETIYEVPPCHHPQYFDNLLEICRQERVEWLIPLYEPELPELAEFRPAFERQGVKVLVAAEKSLSICRDKLKLHRFLRDRGLPSPDTYEEPFLLDDGSQWVLKPRTGMGSKDVYIGGRQDVVPMIGKVHAPLIQRFIEGQEYSIDVFATSKGQVLSVVPRHRLEVRAGEVSKSVTVVDEEVTRLSIRLIQELELTGPATIQGIRDAGTGKFYFIEVNPRFGGGVPLTIEAGIPYADFLRETYHQQVGTLHSYRTGLKMLRYDEAVFVTEKGRVEA</sequence>
<evidence type="ECO:0000259" key="2">
    <source>
        <dbReference type="PROSITE" id="PS50975"/>
    </source>
</evidence>
<dbReference type="InterPro" id="IPR048764">
    <property type="entry name" value="PylC_N"/>
</dbReference>
<dbReference type="Pfam" id="PF02655">
    <property type="entry name" value="ATP-grasp_3"/>
    <property type="match status" value="1"/>
</dbReference>
<keyword evidence="4" id="KW-1185">Reference proteome</keyword>
<dbReference type="GO" id="GO:0046872">
    <property type="term" value="F:metal ion binding"/>
    <property type="evidence" value="ECO:0007669"/>
    <property type="project" value="InterPro"/>
</dbReference>
<dbReference type="Gene3D" id="3.30.470.20">
    <property type="entry name" value="ATP-grasp fold, B domain"/>
    <property type="match status" value="1"/>
</dbReference>
<dbReference type="InterPro" id="IPR003806">
    <property type="entry name" value="ATP-grasp_PylC-type"/>
</dbReference>
<proteinExistence type="predicted"/>
<dbReference type="GO" id="GO:0005524">
    <property type="term" value="F:ATP binding"/>
    <property type="evidence" value="ECO:0007669"/>
    <property type="project" value="UniProtKB-UniRule"/>
</dbReference>
<accession>A0A841TYN0</accession>
<dbReference type="Proteomes" id="UP000553776">
    <property type="component" value="Unassembled WGS sequence"/>
</dbReference>
<protein>
    <submittedName>
        <fullName evidence="3">ATP-grasp domain-containing protein</fullName>
    </submittedName>
</protein>
<evidence type="ECO:0000313" key="3">
    <source>
        <dbReference type="EMBL" id="MBB6692202.1"/>
    </source>
</evidence>
<dbReference type="Pfam" id="PF21360">
    <property type="entry name" value="PylC-like_N"/>
    <property type="match status" value="1"/>
</dbReference>
<dbReference type="InterPro" id="IPR013815">
    <property type="entry name" value="ATP_grasp_subdomain_1"/>
</dbReference>
<name>A0A841TYN0_9BACL</name>